<feature type="transmembrane region" description="Helical" evidence="1">
    <location>
        <begin position="238"/>
        <end position="256"/>
    </location>
</feature>
<reference evidence="3" key="1">
    <citation type="journal article" date="2019" name="Int. J. Syst. Evol. Microbiol.">
        <title>The Global Catalogue of Microorganisms (GCM) 10K type strain sequencing project: providing services to taxonomists for standard genome sequencing and annotation.</title>
        <authorList>
            <consortium name="The Broad Institute Genomics Platform"/>
            <consortium name="The Broad Institute Genome Sequencing Center for Infectious Disease"/>
            <person name="Wu L."/>
            <person name="Ma J."/>
        </authorList>
    </citation>
    <scope>NUCLEOTIDE SEQUENCE [LARGE SCALE GENOMIC DNA]</scope>
    <source>
        <strain evidence="3">CGMCC 1.12477</strain>
    </source>
</reference>
<feature type="transmembrane region" description="Helical" evidence="1">
    <location>
        <begin position="69"/>
        <end position="95"/>
    </location>
</feature>
<feature type="transmembrane region" description="Helical" evidence="1">
    <location>
        <begin position="286"/>
        <end position="312"/>
    </location>
</feature>
<feature type="transmembrane region" description="Helical" evidence="1">
    <location>
        <begin position="213"/>
        <end position="231"/>
    </location>
</feature>
<feature type="transmembrane region" description="Helical" evidence="1">
    <location>
        <begin position="107"/>
        <end position="132"/>
    </location>
</feature>
<name>A0ABW4EJ06_9RHOB</name>
<keyword evidence="1" id="KW-0472">Membrane</keyword>
<keyword evidence="1" id="KW-0812">Transmembrane</keyword>
<keyword evidence="3" id="KW-1185">Reference proteome</keyword>
<sequence length="398" mass="43433">MSEIRTANVQYTGAKGPIFNLSFQVAALTLITFGIYRFWGKTRIRKYIWSSTLVDGDRFEYTGTGLEKFLGFLIAVVFLAIYLGLIQIVLTFLGLSLLTEARSNEDIARQAIAINLSLLSVVPFLFFAIYRARRYRMARTRWRGIRFGMDKGAWGYVWRAIGHYLLTFVTLGALLPRMTFHLEKYMADRTWFGDERVTQSGKWTDLYGAMKHIFIGLGLILLGAALAVALGSEAPGGALGFVGYVWFMLGFLYYRVHSFGYLSSHKKLGERVAFSSSPQAGTVLRIYIVGGLLIGVVLAVFGGVAGIVAMGLTQAIMEGNPAAMGPLVPVLLAVSYIALILVLGAMVTALITQPVIAHYASTLQVHNVDALDAIRQRAADTGADAEGFADALDIGGAI</sequence>
<dbReference type="RefSeq" id="WP_379917461.1">
    <property type="nucleotide sequence ID" value="NZ_JBHUDD010000147.1"/>
</dbReference>
<keyword evidence="1" id="KW-1133">Transmembrane helix</keyword>
<organism evidence="2 3">
    <name type="scientific">Lacimonas salitolerans</name>
    <dbReference type="NCBI Taxonomy" id="1323750"/>
    <lineage>
        <taxon>Bacteria</taxon>
        <taxon>Pseudomonadati</taxon>
        <taxon>Pseudomonadota</taxon>
        <taxon>Alphaproteobacteria</taxon>
        <taxon>Rhodobacterales</taxon>
        <taxon>Paracoccaceae</taxon>
        <taxon>Lacimonas</taxon>
    </lineage>
</organism>
<feature type="transmembrane region" description="Helical" evidence="1">
    <location>
        <begin position="18"/>
        <end position="39"/>
    </location>
</feature>
<feature type="transmembrane region" description="Helical" evidence="1">
    <location>
        <begin position="153"/>
        <end position="175"/>
    </location>
</feature>
<gene>
    <name evidence="2" type="ORF">ACFTOW_15885</name>
</gene>
<dbReference type="InterPro" id="IPR010295">
    <property type="entry name" value="DUF898"/>
</dbReference>
<dbReference type="Pfam" id="PF05987">
    <property type="entry name" value="DUF898"/>
    <property type="match status" value="1"/>
</dbReference>
<comment type="caution">
    <text evidence="2">The sequence shown here is derived from an EMBL/GenBank/DDBJ whole genome shotgun (WGS) entry which is preliminary data.</text>
</comment>
<evidence type="ECO:0000256" key="1">
    <source>
        <dbReference type="SAM" id="Phobius"/>
    </source>
</evidence>
<protein>
    <submittedName>
        <fullName evidence="2">DUF898 family protein</fullName>
    </submittedName>
</protein>
<feature type="transmembrane region" description="Helical" evidence="1">
    <location>
        <begin position="324"/>
        <end position="351"/>
    </location>
</feature>
<accession>A0ABW4EJ06</accession>
<evidence type="ECO:0000313" key="3">
    <source>
        <dbReference type="Proteomes" id="UP001597186"/>
    </source>
</evidence>
<proteinExistence type="predicted"/>
<dbReference type="Proteomes" id="UP001597186">
    <property type="component" value="Unassembled WGS sequence"/>
</dbReference>
<dbReference type="EMBL" id="JBHUDD010000147">
    <property type="protein sequence ID" value="MFD1510865.1"/>
    <property type="molecule type" value="Genomic_DNA"/>
</dbReference>
<evidence type="ECO:0000313" key="2">
    <source>
        <dbReference type="EMBL" id="MFD1510865.1"/>
    </source>
</evidence>